<keyword evidence="2" id="KW-1185">Reference proteome</keyword>
<gene>
    <name evidence="1" type="ORF">AYBTSS11_LOCUS19000</name>
</gene>
<dbReference type="AlphaFoldDB" id="A0AA86VG66"/>
<dbReference type="Gramene" id="rna-AYBTSS11_LOCUS19000">
    <property type="protein sequence ID" value="CAJ1961969.1"/>
    <property type="gene ID" value="gene-AYBTSS11_LOCUS19000"/>
</dbReference>
<organism evidence="1 2">
    <name type="scientific">Sphenostylis stenocarpa</name>
    <dbReference type="NCBI Taxonomy" id="92480"/>
    <lineage>
        <taxon>Eukaryota</taxon>
        <taxon>Viridiplantae</taxon>
        <taxon>Streptophyta</taxon>
        <taxon>Embryophyta</taxon>
        <taxon>Tracheophyta</taxon>
        <taxon>Spermatophyta</taxon>
        <taxon>Magnoliopsida</taxon>
        <taxon>eudicotyledons</taxon>
        <taxon>Gunneridae</taxon>
        <taxon>Pentapetalae</taxon>
        <taxon>rosids</taxon>
        <taxon>fabids</taxon>
        <taxon>Fabales</taxon>
        <taxon>Fabaceae</taxon>
        <taxon>Papilionoideae</taxon>
        <taxon>50 kb inversion clade</taxon>
        <taxon>NPAAA clade</taxon>
        <taxon>indigoferoid/millettioid clade</taxon>
        <taxon>Phaseoleae</taxon>
        <taxon>Sphenostylis</taxon>
    </lineage>
</organism>
<dbReference type="EMBL" id="OY731403">
    <property type="protein sequence ID" value="CAJ1961969.1"/>
    <property type="molecule type" value="Genomic_DNA"/>
</dbReference>
<sequence length="51" mass="5833">MPLCNLPNLWSFKGACLDLENELPLNINLNGEAYNTETQNEIDRKNKKLKA</sequence>
<proteinExistence type="predicted"/>
<dbReference type="Proteomes" id="UP001189624">
    <property type="component" value="Chromosome 6"/>
</dbReference>
<name>A0AA86VG66_9FABA</name>
<protein>
    <submittedName>
        <fullName evidence="1">Uncharacterized protein</fullName>
    </submittedName>
</protein>
<evidence type="ECO:0000313" key="2">
    <source>
        <dbReference type="Proteomes" id="UP001189624"/>
    </source>
</evidence>
<accession>A0AA86VG66</accession>
<reference evidence="1" key="1">
    <citation type="submission" date="2023-10" db="EMBL/GenBank/DDBJ databases">
        <authorList>
            <person name="Domelevo Entfellner J.-B."/>
        </authorList>
    </citation>
    <scope>NUCLEOTIDE SEQUENCE</scope>
</reference>
<evidence type="ECO:0000313" key="1">
    <source>
        <dbReference type="EMBL" id="CAJ1961969.1"/>
    </source>
</evidence>